<keyword evidence="3" id="KW-1185">Reference proteome</keyword>
<sequence length="154" mass="17767">MKYWLMKSEPDEFSIGDLQRVKVEPWCGIRNYQARNFIRDELQIGDAILFYHSSCKTPGVVGTARVVGEAKADTTAWDPESPYFDPKSSPESPRWFQLDIGFERQFARTVSLKEIKADSQLEHMYLVQKGARLSVQPVTEQEWQRILLLAGEKL</sequence>
<dbReference type="PANTHER" id="PTHR14087:SF7">
    <property type="entry name" value="THYMOCYTE NUCLEAR PROTEIN 1"/>
    <property type="match status" value="1"/>
</dbReference>
<evidence type="ECO:0000259" key="1">
    <source>
        <dbReference type="Pfam" id="PF01878"/>
    </source>
</evidence>
<organism evidence="2 3">
    <name type="scientific">Shewanella algae</name>
    <dbReference type="NCBI Taxonomy" id="38313"/>
    <lineage>
        <taxon>Bacteria</taxon>
        <taxon>Pseudomonadati</taxon>
        <taxon>Pseudomonadota</taxon>
        <taxon>Gammaproteobacteria</taxon>
        <taxon>Alteromonadales</taxon>
        <taxon>Shewanellaceae</taxon>
        <taxon>Shewanella</taxon>
    </lineage>
</organism>
<gene>
    <name evidence="2" type="ORF">NCTC10738_03468</name>
</gene>
<dbReference type="RefSeq" id="WP_101059923.1">
    <property type="nucleotide sequence ID" value="NZ_CAXOJE010000048.1"/>
</dbReference>
<dbReference type="InterPro" id="IPR015947">
    <property type="entry name" value="PUA-like_sf"/>
</dbReference>
<dbReference type="SUPFAM" id="SSF88697">
    <property type="entry name" value="PUA domain-like"/>
    <property type="match status" value="1"/>
</dbReference>
<name>A0A380BL40_9GAMM</name>
<dbReference type="PANTHER" id="PTHR14087">
    <property type="entry name" value="THYMOCYTE NUCLEAR PROTEIN 1"/>
    <property type="match status" value="1"/>
</dbReference>
<proteinExistence type="predicted"/>
<dbReference type="Pfam" id="PF01878">
    <property type="entry name" value="EVE"/>
    <property type="match status" value="1"/>
</dbReference>
<dbReference type="CDD" id="cd21133">
    <property type="entry name" value="EVE"/>
    <property type="match status" value="1"/>
</dbReference>
<feature type="domain" description="EVE" evidence="1">
    <location>
        <begin position="2"/>
        <end position="147"/>
    </location>
</feature>
<dbReference type="Gene3D" id="3.10.590.10">
    <property type="entry name" value="ph1033 like domains"/>
    <property type="match status" value="1"/>
</dbReference>
<dbReference type="Proteomes" id="UP000254069">
    <property type="component" value="Unassembled WGS sequence"/>
</dbReference>
<evidence type="ECO:0000313" key="3">
    <source>
        <dbReference type="Proteomes" id="UP000254069"/>
    </source>
</evidence>
<dbReference type="InterPro" id="IPR047197">
    <property type="entry name" value="THYN1-like_EVE"/>
</dbReference>
<reference evidence="2 3" key="1">
    <citation type="submission" date="2018-06" db="EMBL/GenBank/DDBJ databases">
        <authorList>
            <consortium name="Pathogen Informatics"/>
            <person name="Doyle S."/>
        </authorList>
    </citation>
    <scope>NUCLEOTIDE SEQUENCE [LARGE SCALE GENOMIC DNA]</scope>
    <source>
        <strain evidence="2 3">NCTC10738</strain>
    </source>
</reference>
<accession>A0A380BL40</accession>
<protein>
    <submittedName>
        <fullName evidence="2">EVE domain</fullName>
    </submittedName>
</protein>
<dbReference type="AlphaFoldDB" id="A0A380BL40"/>
<evidence type="ECO:0000313" key="2">
    <source>
        <dbReference type="EMBL" id="SUJ02222.1"/>
    </source>
</evidence>
<dbReference type="InterPro" id="IPR052181">
    <property type="entry name" value="5hmC_binding"/>
</dbReference>
<dbReference type="EMBL" id="UGYO01000002">
    <property type="protein sequence ID" value="SUJ02222.1"/>
    <property type="molecule type" value="Genomic_DNA"/>
</dbReference>
<dbReference type="InterPro" id="IPR002740">
    <property type="entry name" value="EVE_domain"/>
</dbReference>